<dbReference type="NCBIfam" id="TIGR02962">
    <property type="entry name" value="hdxy_isourate"/>
    <property type="match status" value="1"/>
</dbReference>
<dbReference type="OrthoDB" id="9792386at2"/>
<dbReference type="Pfam" id="PF00576">
    <property type="entry name" value="Transthyretin"/>
    <property type="match status" value="1"/>
</dbReference>
<dbReference type="PRINTS" id="PR00189">
    <property type="entry name" value="TRNSTHYRETIN"/>
</dbReference>
<evidence type="ECO:0000256" key="9">
    <source>
        <dbReference type="SAM" id="SignalP"/>
    </source>
</evidence>
<evidence type="ECO:0000313" key="11">
    <source>
        <dbReference type="EMBL" id="TKX29974.1"/>
    </source>
</evidence>
<feature type="chain" id="PRO_5020903225" description="5-hydroxyisourate hydrolase" evidence="9">
    <location>
        <begin position="22"/>
        <end position="138"/>
    </location>
</feature>
<dbReference type="InterPro" id="IPR000895">
    <property type="entry name" value="Transthyretin/HIU_hydrolase"/>
</dbReference>
<dbReference type="GO" id="GO:0033971">
    <property type="term" value="F:hydroxyisourate hydrolase activity"/>
    <property type="evidence" value="ECO:0007669"/>
    <property type="project" value="UniProtKB-EC"/>
</dbReference>
<dbReference type="GO" id="GO:0006144">
    <property type="term" value="P:purine nucleobase metabolic process"/>
    <property type="evidence" value="ECO:0007669"/>
    <property type="project" value="UniProtKB-KW"/>
</dbReference>
<protein>
    <recommendedName>
        <fullName evidence="8">5-hydroxyisourate hydrolase</fullName>
        <shortName evidence="8">HIU hydrolase</shortName>
        <shortName evidence="8">HIUHase</shortName>
        <ecNumber evidence="8">3.5.2.17</ecNumber>
    </recommendedName>
</protein>
<evidence type="ECO:0000256" key="2">
    <source>
        <dbReference type="ARBA" id="ARBA00002704"/>
    </source>
</evidence>
<dbReference type="PANTHER" id="PTHR10395">
    <property type="entry name" value="URICASE AND TRANSTHYRETIN-RELATED"/>
    <property type="match status" value="1"/>
</dbReference>
<gene>
    <name evidence="11" type="primary">uraH</name>
    <name evidence="11" type="ORF">CQA69_06505</name>
</gene>
<dbReference type="AlphaFoldDB" id="A0A4U7BMW3"/>
<evidence type="ECO:0000313" key="12">
    <source>
        <dbReference type="Proteomes" id="UP000308838"/>
    </source>
</evidence>
<dbReference type="InterPro" id="IPR014306">
    <property type="entry name" value="Hydroxyisourate_hydrolase"/>
</dbReference>
<dbReference type="PROSITE" id="PS00768">
    <property type="entry name" value="TRANSTHYRETIN_1"/>
    <property type="match status" value="1"/>
</dbReference>
<keyword evidence="5 8" id="KW-0659">Purine metabolism</keyword>
<feature type="domain" description="Transthyretin/hydroxyisourate hydrolase" evidence="10">
    <location>
        <begin position="21"/>
        <end position="137"/>
    </location>
</feature>
<comment type="similarity">
    <text evidence="3 8">Belongs to the transthyretin family. 5-hydroxyisourate hydrolase subfamily.</text>
</comment>
<comment type="function">
    <text evidence="2">Catalyzes the hydrolysis of 5-hydroxyisourate (HIU) to 2-oxo-4-hydroxy-4-carboxy-5-ureidoimidazoline (OHCU).</text>
</comment>
<evidence type="ECO:0000256" key="7">
    <source>
        <dbReference type="PIRSR" id="PIRSR600895-51"/>
    </source>
</evidence>
<dbReference type="PROSITE" id="PS00769">
    <property type="entry name" value="TRANSTHYRETIN_2"/>
    <property type="match status" value="1"/>
</dbReference>
<keyword evidence="9" id="KW-0732">Signal</keyword>
<dbReference type="InterPro" id="IPR023416">
    <property type="entry name" value="Transthyretin/HIU_hydrolase_d"/>
</dbReference>
<evidence type="ECO:0000259" key="10">
    <source>
        <dbReference type="SMART" id="SM00095"/>
    </source>
</evidence>
<comment type="subunit">
    <text evidence="4 8">Homotetramer.</text>
</comment>
<evidence type="ECO:0000256" key="1">
    <source>
        <dbReference type="ARBA" id="ARBA00001043"/>
    </source>
</evidence>
<reference evidence="11 12" key="1">
    <citation type="submission" date="2018-05" db="EMBL/GenBank/DDBJ databases">
        <title>Novel Campyloabacter and Helicobacter Species and Strains.</title>
        <authorList>
            <person name="Mannion A.J."/>
            <person name="Shen Z."/>
            <person name="Fox J.G."/>
        </authorList>
    </citation>
    <scope>NUCLEOTIDE SEQUENCE [LARGE SCALE GENOMIC DNA]</scope>
    <source>
        <strain evidence="12">MIT17-664</strain>
    </source>
</reference>
<evidence type="ECO:0000256" key="5">
    <source>
        <dbReference type="ARBA" id="ARBA00022631"/>
    </source>
</evidence>
<evidence type="ECO:0000256" key="8">
    <source>
        <dbReference type="RuleBase" id="RU361270"/>
    </source>
</evidence>
<keyword evidence="12" id="KW-1185">Reference proteome</keyword>
<comment type="catalytic activity">
    <reaction evidence="1 8">
        <text>5-hydroxyisourate + H2O = 5-hydroxy-2-oxo-4-ureido-2,5-dihydro-1H-imidazole-5-carboxylate + H(+)</text>
        <dbReference type="Rhea" id="RHEA:23736"/>
        <dbReference type="ChEBI" id="CHEBI:15377"/>
        <dbReference type="ChEBI" id="CHEBI:15378"/>
        <dbReference type="ChEBI" id="CHEBI:18072"/>
        <dbReference type="ChEBI" id="CHEBI:58639"/>
        <dbReference type="EC" id="3.5.2.17"/>
    </reaction>
</comment>
<feature type="binding site" evidence="7">
    <location>
        <position position="68"/>
    </location>
    <ligand>
        <name>substrate</name>
    </ligand>
</feature>
<dbReference type="SMART" id="SM00095">
    <property type="entry name" value="TR_THY"/>
    <property type="match status" value="1"/>
</dbReference>
<feature type="binding site" evidence="7">
    <location>
        <position position="29"/>
    </location>
    <ligand>
        <name>substrate</name>
    </ligand>
</feature>
<dbReference type="InterPro" id="IPR036817">
    <property type="entry name" value="Transthyretin/HIU_hydrolase_sf"/>
</dbReference>
<dbReference type="EC" id="3.5.2.17" evidence="8"/>
<evidence type="ECO:0000256" key="6">
    <source>
        <dbReference type="ARBA" id="ARBA00022801"/>
    </source>
</evidence>
<sequence>MFSVKKIVAFLIISVPLFLNAAQYQLSTHVLDIISGKPAPKVKVELYKMEKNQKWQKIGEEFTKDDGRIGDFLPYSKPENRVNGIYKLKFYTKDYYMSHKIDTFYPFIEVSFELSKDQKHYHVPITLSPFGYSTYRGS</sequence>
<feature type="binding site" evidence="7">
    <location>
        <position position="135"/>
    </location>
    <ligand>
        <name>substrate</name>
    </ligand>
</feature>
<organism evidence="11 12">
    <name type="scientific">Campylobacter estrildidarum</name>
    <dbReference type="NCBI Taxonomy" id="2510189"/>
    <lineage>
        <taxon>Bacteria</taxon>
        <taxon>Pseudomonadati</taxon>
        <taxon>Campylobacterota</taxon>
        <taxon>Epsilonproteobacteria</taxon>
        <taxon>Campylobacterales</taxon>
        <taxon>Campylobacteraceae</taxon>
        <taxon>Campylobacter</taxon>
    </lineage>
</organism>
<dbReference type="EMBL" id="NXLZ01000011">
    <property type="protein sequence ID" value="TKX29974.1"/>
    <property type="molecule type" value="Genomic_DNA"/>
</dbReference>
<dbReference type="InterPro" id="IPR023418">
    <property type="entry name" value="Thyroxine_BS"/>
</dbReference>
<dbReference type="Proteomes" id="UP000308838">
    <property type="component" value="Unassembled WGS sequence"/>
</dbReference>
<dbReference type="PANTHER" id="PTHR10395:SF7">
    <property type="entry name" value="5-HYDROXYISOURATE HYDROLASE"/>
    <property type="match status" value="1"/>
</dbReference>
<dbReference type="SUPFAM" id="SSF49472">
    <property type="entry name" value="Transthyretin (synonym: prealbumin)"/>
    <property type="match status" value="1"/>
</dbReference>
<evidence type="ECO:0000256" key="3">
    <source>
        <dbReference type="ARBA" id="ARBA00009850"/>
    </source>
</evidence>
<dbReference type="InterPro" id="IPR023419">
    <property type="entry name" value="Transthyretin_CS"/>
</dbReference>
<comment type="caution">
    <text evidence="11">The sequence shown here is derived from an EMBL/GenBank/DDBJ whole genome shotgun (WGS) entry which is preliminary data.</text>
</comment>
<feature type="signal peptide" evidence="9">
    <location>
        <begin position="1"/>
        <end position="21"/>
    </location>
</feature>
<dbReference type="RefSeq" id="WP_137620976.1">
    <property type="nucleotide sequence ID" value="NZ_NXLZ01000011.1"/>
</dbReference>
<proteinExistence type="inferred from homology"/>
<accession>A0A4U7BMW3</accession>
<evidence type="ECO:0000256" key="4">
    <source>
        <dbReference type="ARBA" id="ARBA00011881"/>
    </source>
</evidence>
<keyword evidence="6 8" id="KW-0378">Hydrolase</keyword>
<dbReference type="CDD" id="cd05822">
    <property type="entry name" value="TLP_HIUase"/>
    <property type="match status" value="1"/>
</dbReference>
<name>A0A4U7BMW3_9BACT</name>
<dbReference type="Gene3D" id="2.60.40.180">
    <property type="entry name" value="Transthyretin/hydroxyisourate hydrolase domain"/>
    <property type="match status" value="1"/>
</dbReference>